<name>A0A8J6CHB0_DIALT</name>
<proteinExistence type="predicted"/>
<dbReference type="OrthoDB" id="2014201at2759"/>
<dbReference type="PANTHER" id="PTHR11183">
    <property type="entry name" value="GLYCOGENIN SUBFAMILY MEMBER"/>
    <property type="match status" value="1"/>
</dbReference>
<dbReference type="AlphaFoldDB" id="A0A8J6CHB0"/>
<dbReference type="Gene3D" id="3.90.550.10">
    <property type="entry name" value="Spore Coat Polysaccharide Biosynthesis Protein SpsA, Chain A"/>
    <property type="match status" value="1"/>
</dbReference>
<organism evidence="1 2">
    <name type="scientific">Diacronema lutheri</name>
    <name type="common">Unicellular marine alga</name>
    <name type="synonym">Monochrysis lutheri</name>
    <dbReference type="NCBI Taxonomy" id="2081491"/>
    <lineage>
        <taxon>Eukaryota</taxon>
        <taxon>Haptista</taxon>
        <taxon>Haptophyta</taxon>
        <taxon>Pavlovophyceae</taxon>
        <taxon>Pavlovales</taxon>
        <taxon>Pavlovaceae</taxon>
        <taxon>Diacronema</taxon>
    </lineage>
</organism>
<dbReference type="Proteomes" id="UP000751190">
    <property type="component" value="Unassembled WGS sequence"/>
</dbReference>
<gene>
    <name evidence="1" type="ORF">KFE25_000874</name>
</gene>
<dbReference type="InterPro" id="IPR050587">
    <property type="entry name" value="GNT1/Glycosyltrans_8"/>
</dbReference>
<comment type="caution">
    <text evidence="1">The sequence shown here is derived from an EMBL/GenBank/DDBJ whole genome shotgun (WGS) entry which is preliminary data.</text>
</comment>
<sequence length="453" mass="50396">MVLQGWLTGMLVSVCAERGARGLSDVGFAPAPQPDLGVRYVDAGAGFVEVVLSSASGATLRHGGANASLASAPSVYRQRALLAQGSLPQYCHSYSPAHHGDSRSSHWCYLDVPKACPRAPRHMKPYACVFVVTKLKKAYLEMILQSVRRLRTRTRAWIVVVLPKDESVVPDAAVAMLKRLMAAADEHTIVYVHPWPVAPQGSGLFADQTLMPWFVKLTEDMPNCCAWREYFKLISWKLDGFRRILFLDLDVHVITNVDYLFGCPAQLHALYAAGPNGPWQGGFFVVAPSRIVYVEMLRRLHGAQYSRAQFWFNSAKQLPLHFREPGRCYGCEGPQGFLFWFFVLHKHHLHVHELDACVYDAISPLPSCAPLWASAGAAYRLKTIHKYSTHDHLPKCVAQAAQVASHVRAIVGTRDARELFYVGQCKLRDKPHDARRPAGASVLSLCYSHGTCH</sequence>
<evidence type="ECO:0008006" key="3">
    <source>
        <dbReference type="Google" id="ProtNLM"/>
    </source>
</evidence>
<dbReference type="SUPFAM" id="SSF53448">
    <property type="entry name" value="Nucleotide-diphospho-sugar transferases"/>
    <property type="match status" value="1"/>
</dbReference>
<keyword evidence="2" id="KW-1185">Reference proteome</keyword>
<evidence type="ECO:0000313" key="2">
    <source>
        <dbReference type="Proteomes" id="UP000751190"/>
    </source>
</evidence>
<dbReference type="InterPro" id="IPR029044">
    <property type="entry name" value="Nucleotide-diphossugar_trans"/>
</dbReference>
<protein>
    <recommendedName>
        <fullName evidence="3">Hexosyltransferase</fullName>
    </recommendedName>
</protein>
<evidence type="ECO:0000313" key="1">
    <source>
        <dbReference type="EMBL" id="KAG8467558.1"/>
    </source>
</evidence>
<reference evidence="1" key="1">
    <citation type="submission" date="2021-05" db="EMBL/GenBank/DDBJ databases">
        <title>The genome of the haptophyte Pavlova lutheri (Diacronema luteri, Pavlovales) - a model for lipid biosynthesis in eukaryotic algae.</title>
        <authorList>
            <person name="Hulatt C.J."/>
            <person name="Posewitz M.C."/>
        </authorList>
    </citation>
    <scope>NUCLEOTIDE SEQUENCE</scope>
    <source>
        <strain evidence="1">NIVA-4/92</strain>
    </source>
</reference>
<dbReference type="EMBL" id="JAGTXO010000006">
    <property type="protein sequence ID" value="KAG8467558.1"/>
    <property type="molecule type" value="Genomic_DNA"/>
</dbReference>
<accession>A0A8J6CHB0</accession>